<evidence type="ECO:0000313" key="2">
    <source>
        <dbReference type="Proteomes" id="UP000298111"/>
    </source>
</evidence>
<organism evidence="1 2">
    <name type="scientific">Streptomyces albus</name>
    <dbReference type="NCBI Taxonomy" id="1888"/>
    <lineage>
        <taxon>Bacteria</taxon>
        <taxon>Bacillati</taxon>
        <taxon>Actinomycetota</taxon>
        <taxon>Actinomycetes</taxon>
        <taxon>Kitasatosporales</taxon>
        <taxon>Streptomycetaceae</taxon>
        <taxon>Streptomyces</taxon>
    </lineage>
</organism>
<dbReference type="RefSeq" id="WP_016472316.1">
    <property type="nucleotide sequence ID" value="NZ_BBQG01000037.1"/>
</dbReference>
<protein>
    <submittedName>
        <fullName evidence="1">Uncharacterized protein</fullName>
    </submittedName>
</protein>
<dbReference type="Proteomes" id="UP000298111">
    <property type="component" value="Unassembled WGS sequence"/>
</dbReference>
<proteinExistence type="predicted"/>
<dbReference type="AlphaFoldDB" id="A0A6C1C633"/>
<gene>
    <name evidence="1" type="ORF">D8771_04110</name>
</gene>
<comment type="caution">
    <text evidence="1">The sequence shown here is derived from an EMBL/GenBank/DDBJ whole genome shotgun (WGS) entry which is preliminary data.</text>
</comment>
<accession>A0A6C1C633</accession>
<dbReference type="GeneID" id="75182835"/>
<evidence type="ECO:0000313" key="1">
    <source>
        <dbReference type="EMBL" id="TGG88095.1"/>
    </source>
</evidence>
<name>A0A6C1C633_9ACTN</name>
<dbReference type="EMBL" id="RCIY01000012">
    <property type="protein sequence ID" value="TGG88095.1"/>
    <property type="molecule type" value="Genomic_DNA"/>
</dbReference>
<reference evidence="1 2" key="1">
    <citation type="submission" date="2018-10" db="EMBL/GenBank/DDBJ databases">
        <title>Isolation of pseudouridimycin from Streptomyces albus DSM 40763.</title>
        <authorList>
            <person name="Rosenqvist P."/>
            <person name="Metsae-Ketelae M."/>
            <person name="Virta P."/>
        </authorList>
    </citation>
    <scope>NUCLEOTIDE SEQUENCE [LARGE SCALE GENOMIC DNA]</scope>
    <source>
        <strain evidence="1 2">DSM 40763</strain>
    </source>
</reference>
<sequence length="135" mass="14987">MTSVAFRCEAVASDLRGSREVVLGAYCGRSPRLAARWLNARARKLAHLLDPAPESAHLRDAPLVAVQHAPCPQAELRAWAESHRAYEQVMAALAQGRPFLLTVRDYDAEYALRVHPTPGRRPSQVPAARQRPAFR</sequence>